<dbReference type="Pfam" id="PF13365">
    <property type="entry name" value="Trypsin_2"/>
    <property type="match status" value="1"/>
</dbReference>
<evidence type="ECO:0000256" key="3">
    <source>
        <dbReference type="ARBA" id="ARBA00022801"/>
    </source>
</evidence>
<dbReference type="PROSITE" id="PS50106">
    <property type="entry name" value="PDZ"/>
    <property type="match status" value="1"/>
</dbReference>
<dbReference type="SUPFAM" id="SSF50494">
    <property type="entry name" value="Trypsin-like serine proteases"/>
    <property type="match status" value="1"/>
</dbReference>
<proteinExistence type="inferred from homology"/>
<evidence type="ECO:0000256" key="2">
    <source>
        <dbReference type="ARBA" id="ARBA00022670"/>
    </source>
</evidence>
<dbReference type="SUPFAM" id="SSF50156">
    <property type="entry name" value="PDZ domain-like"/>
    <property type="match status" value="1"/>
</dbReference>
<name>A0ABQ2S4J1_9DEIO</name>
<dbReference type="InterPro" id="IPR036034">
    <property type="entry name" value="PDZ_sf"/>
</dbReference>
<dbReference type="GO" id="GO:0008233">
    <property type="term" value="F:peptidase activity"/>
    <property type="evidence" value="ECO:0007669"/>
    <property type="project" value="UniProtKB-KW"/>
</dbReference>
<dbReference type="PRINTS" id="PR00834">
    <property type="entry name" value="PROTEASES2C"/>
</dbReference>
<feature type="domain" description="PDZ" evidence="4">
    <location>
        <begin position="308"/>
        <end position="408"/>
    </location>
</feature>
<dbReference type="Gene3D" id="2.30.42.10">
    <property type="match status" value="1"/>
</dbReference>
<evidence type="ECO:0000313" key="5">
    <source>
        <dbReference type="EMBL" id="GGR89809.1"/>
    </source>
</evidence>
<dbReference type="InterPro" id="IPR001940">
    <property type="entry name" value="Peptidase_S1C"/>
</dbReference>
<dbReference type="Proteomes" id="UP000644548">
    <property type="component" value="Unassembled WGS sequence"/>
</dbReference>
<dbReference type="SMART" id="SM00228">
    <property type="entry name" value="PDZ"/>
    <property type="match status" value="1"/>
</dbReference>
<dbReference type="InterPro" id="IPR009003">
    <property type="entry name" value="Peptidase_S1_PA"/>
</dbReference>
<keyword evidence="3" id="KW-0378">Hydrolase</keyword>
<dbReference type="InterPro" id="IPR043504">
    <property type="entry name" value="Peptidase_S1_PA_chymotrypsin"/>
</dbReference>
<comment type="similarity">
    <text evidence="1">Belongs to the peptidase S1C family.</text>
</comment>
<evidence type="ECO:0000256" key="1">
    <source>
        <dbReference type="ARBA" id="ARBA00010541"/>
    </source>
</evidence>
<dbReference type="InterPro" id="IPR001478">
    <property type="entry name" value="PDZ"/>
</dbReference>
<gene>
    <name evidence="5" type="ORF">GCM10008960_16100</name>
</gene>
<accession>A0ABQ2S4J1</accession>
<dbReference type="PANTHER" id="PTHR43343">
    <property type="entry name" value="PEPTIDASE S12"/>
    <property type="match status" value="1"/>
</dbReference>
<dbReference type="Pfam" id="PF13180">
    <property type="entry name" value="PDZ_2"/>
    <property type="match status" value="1"/>
</dbReference>
<keyword evidence="6" id="KW-1185">Reference proteome</keyword>
<comment type="caution">
    <text evidence="5">The sequence shown here is derived from an EMBL/GenBank/DDBJ whole genome shotgun (WGS) entry which is preliminary data.</text>
</comment>
<evidence type="ECO:0000313" key="6">
    <source>
        <dbReference type="Proteomes" id="UP000644548"/>
    </source>
</evidence>
<organism evidence="5 6">
    <name type="scientific">Deinococcus sedimenti</name>
    <dbReference type="NCBI Taxonomy" id="1867090"/>
    <lineage>
        <taxon>Bacteria</taxon>
        <taxon>Thermotogati</taxon>
        <taxon>Deinococcota</taxon>
        <taxon>Deinococci</taxon>
        <taxon>Deinococcales</taxon>
        <taxon>Deinococcaceae</taxon>
        <taxon>Deinococcus</taxon>
    </lineage>
</organism>
<keyword evidence="2 5" id="KW-0645">Protease</keyword>
<dbReference type="InterPro" id="IPR051201">
    <property type="entry name" value="Chloro_Bact_Ser_Proteases"/>
</dbReference>
<reference evidence="6" key="1">
    <citation type="journal article" date="2019" name="Int. J. Syst. Evol. Microbiol.">
        <title>The Global Catalogue of Microorganisms (GCM) 10K type strain sequencing project: providing services to taxonomists for standard genome sequencing and annotation.</title>
        <authorList>
            <consortium name="The Broad Institute Genomics Platform"/>
            <consortium name="The Broad Institute Genome Sequencing Center for Infectious Disease"/>
            <person name="Wu L."/>
            <person name="Ma J."/>
        </authorList>
    </citation>
    <scope>NUCLEOTIDE SEQUENCE [LARGE SCALE GENOMIC DNA]</scope>
    <source>
        <strain evidence="6">JCM 31405</strain>
    </source>
</reference>
<dbReference type="GO" id="GO:0006508">
    <property type="term" value="P:proteolysis"/>
    <property type="evidence" value="ECO:0007669"/>
    <property type="project" value="UniProtKB-KW"/>
</dbReference>
<sequence>MRLMKGKGVGVLLVLVGLGLGATLLRDQVPLGSAQQGTAPAAAPLNEPGARLQNEQNTIDVVGRFEPGLVFISTEEVVPQDPFAMMFGGGQEEVQRGVGSGFFVNDAGDILTNYHVVAGEGSDGAAAKITVRVMGQEGSVPAQVVGLAPQYDLALIRAPGLKKNLIRPIPLGSSASLKVGQKAIAMGAPFGLDFSVTEGIVSSTARQIPIGFGGANGQGITQKAIQTDAAINPGNSGGPLLDSGGRVIGINTQIYSPAGQGGGVGQSAGVGFAIPIDTARNLLPRLQAAQGGEVNAPGIGIRGGLAVQSRQGLLPVGLSVLSSAGKRQLGLPDQGLVVGQVEPGSPAARAGLRAGTRQQEFRGGVILLGGDVITRADGEPVDALEDLQAALIDKKEGDTVTLTVVRGEATREVKVTLDASSFTVRTGQ</sequence>
<dbReference type="Gene3D" id="2.40.10.10">
    <property type="entry name" value="Trypsin-like serine proteases"/>
    <property type="match status" value="2"/>
</dbReference>
<dbReference type="PANTHER" id="PTHR43343:SF3">
    <property type="entry name" value="PROTEASE DO-LIKE 8, CHLOROPLASTIC"/>
    <property type="match status" value="1"/>
</dbReference>
<dbReference type="EMBL" id="BMQN01000002">
    <property type="protein sequence ID" value="GGR89809.1"/>
    <property type="molecule type" value="Genomic_DNA"/>
</dbReference>
<evidence type="ECO:0000259" key="4">
    <source>
        <dbReference type="PROSITE" id="PS50106"/>
    </source>
</evidence>
<protein>
    <submittedName>
        <fullName evidence="5">Serine protease</fullName>
    </submittedName>
</protein>